<keyword evidence="3 6" id="KW-0812">Transmembrane</keyword>
<dbReference type="GO" id="GO:0015081">
    <property type="term" value="F:sodium ion transmembrane transporter activity"/>
    <property type="evidence" value="ECO:0007669"/>
    <property type="project" value="InterPro"/>
</dbReference>
<dbReference type="Proteomes" id="UP000824202">
    <property type="component" value="Unassembled WGS sequence"/>
</dbReference>
<evidence type="ECO:0000313" key="7">
    <source>
        <dbReference type="EMBL" id="HIX03799.1"/>
    </source>
</evidence>
<proteinExistence type="predicted"/>
<evidence type="ECO:0000313" key="8">
    <source>
        <dbReference type="Proteomes" id="UP000824202"/>
    </source>
</evidence>
<accession>A0A9D1V0J5</accession>
<evidence type="ECO:0000256" key="2">
    <source>
        <dbReference type="ARBA" id="ARBA00022475"/>
    </source>
</evidence>
<sequence>MIMLAIDWGFAGLLTAVGVGVTFLLLIVLIWVINLQSELINKTFSSRKKNAAKPAVTTDMHPTPHEQAAIAMAMHLYFDAHDEEPHIITIQEVERRYSPWSSKIYNVRNGVIK</sequence>
<evidence type="ECO:0000256" key="4">
    <source>
        <dbReference type="ARBA" id="ARBA00022989"/>
    </source>
</evidence>
<evidence type="ECO:0000256" key="3">
    <source>
        <dbReference type="ARBA" id="ARBA00022692"/>
    </source>
</evidence>
<dbReference type="GO" id="GO:0036376">
    <property type="term" value="P:sodium ion export across plasma membrane"/>
    <property type="evidence" value="ECO:0007669"/>
    <property type="project" value="InterPro"/>
</dbReference>
<gene>
    <name evidence="7" type="ORF">H9863_06745</name>
</gene>
<keyword evidence="5 6" id="KW-0472">Membrane</keyword>
<dbReference type="EMBL" id="DXFT01000130">
    <property type="protein sequence ID" value="HIX03799.1"/>
    <property type="molecule type" value="Genomic_DNA"/>
</dbReference>
<reference evidence="7" key="2">
    <citation type="submission" date="2021-04" db="EMBL/GenBank/DDBJ databases">
        <authorList>
            <person name="Gilroy R."/>
        </authorList>
    </citation>
    <scope>NUCLEOTIDE SEQUENCE</scope>
    <source>
        <strain evidence="7">23274</strain>
    </source>
</reference>
<dbReference type="Pfam" id="PF04277">
    <property type="entry name" value="OAD_gamma"/>
    <property type="match status" value="1"/>
</dbReference>
<dbReference type="InterPro" id="IPR005899">
    <property type="entry name" value="Na_pump_deCOase"/>
</dbReference>
<keyword evidence="4 6" id="KW-1133">Transmembrane helix</keyword>
<evidence type="ECO:0000256" key="1">
    <source>
        <dbReference type="ARBA" id="ARBA00004236"/>
    </source>
</evidence>
<dbReference type="AlphaFoldDB" id="A0A9D1V0J5"/>
<comment type="caution">
    <text evidence="7">The sequence shown here is derived from an EMBL/GenBank/DDBJ whole genome shotgun (WGS) entry which is preliminary data.</text>
</comment>
<name>A0A9D1V0J5_9BACT</name>
<dbReference type="GO" id="GO:0005886">
    <property type="term" value="C:plasma membrane"/>
    <property type="evidence" value="ECO:0007669"/>
    <property type="project" value="UniProtKB-SubCell"/>
</dbReference>
<organism evidence="7 8">
    <name type="scientific">Candidatus Odoribacter faecigallinarum</name>
    <dbReference type="NCBI Taxonomy" id="2838706"/>
    <lineage>
        <taxon>Bacteria</taxon>
        <taxon>Pseudomonadati</taxon>
        <taxon>Bacteroidota</taxon>
        <taxon>Bacteroidia</taxon>
        <taxon>Bacteroidales</taxon>
        <taxon>Odoribacteraceae</taxon>
        <taxon>Odoribacter</taxon>
    </lineage>
</organism>
<keyword evidence="2" id="KW-1003">Cell membrane</keyword>
<comment type="subcellular location">
    <subcellularLocation>
        <location evidence="1">Cell membrane</location>
    </subcellularLocation>
</comment>
<evidence type="ECO:0000256" key="6">
    <source>
        <dbReference type="SAM" id="Phobius"/>
    </source>
</evidence>
<feature type="transmembrane region" description="Helical" evidence="6">
    <location>
        <begin position="12"/>
        <end position="33"/>
    </location>
</feature>
<evidence type="ECO:0000256" key="5">
    <source>
        <dbReference type="ARBA" id="ARBA00023136"/>
    </source>
</evidence>
<reference evidence="7" key="1">
    <citation type="journal article" date="2021" name="PeerJ">
        <title>Extensive microbial diversity within the chicken gut microbiome revealed by metagenomics and culture.</title>
        <authorList>
            <person name="Gilroy R."/>
            <person name="Ravi A."/>
            <person name="Getino M."/>
            <person name="Pursley I."/>
            <person name="Horton D.L."/>
            <person name="Alikhan N.F."/>
            <person name="Baker D."/>
            <person name="Gharbi K."/>
            <person name="Hall N."/>
            <person name="Watson M."/>
            <person name="Adriaenssens E.M."/>
            <person name="Foster-Nyarko E."/>
            <person name="Jarju S."/>
            <person name="Secka A."/>
            <person name="Antonio M."/>
            <person name="Oren A."/>
            <person name="Chaudhuri R.R."/>
            <person name="La Ragione R."/>
            <person name="Hildebrand F."/>
            <person name="Pallen M.J."/>
        </authorList>
    </citation>
    <scope>NUCLEOTIDE SEQUENCE</scope>
    <source>
        <strain evidence="7">23274</strain>
    </source>
</reference>
<protein>
    <submittedName>
        <fullName evidence="7">OadG family protein</fullName>
    </submittedName>
</protein>